<feature type="transmembrane region" description="Helical" evidence="6">
    <location>
        <begin position="136"/>
        <end position="160"/>
    </location>
</feature>
<evidence type="ECO:0000256" key="3">
    <source>
        <dbReference type="ARBA" id="ARBA00022989"/>
    </source>
</evidence>
<comment type="caution">
    <text evidence="7">The sequence shown here is derived from an EMBL/GenBank/DDBJ whole genome shotgun (WGS) entry which is preliminary data.</text>
</comment>
<dbReference type="GO" id="GO:0022857">
    <property type="term" value="F:transmembrane transporter activity"/>
    <property type="evidence" value="ECO:0007669"/>
    <property type="project" value="InterPro"/>
</dbReference>
<feature type="transmembrane region" description="Helical" evidence="6">
    <location>
        <begin position="316"/>
        <end position="340"/>
    </location>
</feature>
<feature type="transmembrane region" description="Helical" evidence="6">
    <location>
        <begin position="469"/>
        <end position="489"/>
    </location>
</feature>
<accession>A0A1B7NXA0</accession>
<gene>
    <name evidence="7" type="ORF">ACJ72_04256</name>
</gene>
<feature type="transmembrane region" description="Helical" evidence="6">
    <location>
        <begin position="36"/>
        <end position="57"/>
    </location>
</feature>
<dbReference type="PANTHER" id="PTHR23507">
    <property type="entry name" value="ZGC:174356"/>
    <property type="match status" value="1"/>
</dbReference>
<evidence type="ECO:0000256" key="2">
    <source>
        <dbReference type="ARBA" id="ARBA00022692"/>
    </source>
</evidence>
<dbReference type="GO" id="GO:0016020">
    <property type="term" value="C:membrane"/>
    <property type="evidence" value="ECO:0007669"/>
    <property type="project" value="UniProtKB-SubCell"/>
</dbReference>
<evidence type="ECO:0000256" key="4">
    <source>
        <dbReference type="ARBA" id="ARBA00023136"/>
    </source>
</evidence>
<reference evidence="7 8" key="1">
    <citation type="submission" date="2015-07" db="EMBL/GenBank/DDBJ databases">
        <title>Emmonsia species relationships and genome sequence.</title>
        <authorList>
            <person name="Cuomo C.A."/>
            <person name="Schwartz I.S."/>
            <person name="Kenyon C."/>
            <person name="de Hoog G.S."/>
            <person name="Govender N.P."/>
            <person name="Botha A."/>
            <person name="Moreno L."/>
            <person name="de Vries M."/>
            <person name="Munoz J.F."/>
            <person name="Stielow J.B."/>
        </authorList>
    </citation>
    <scope>NUCLEOTIDE SEQUENCE [LARGE SCALE GENOMIC DNA]</scope>
    <source>
        <strain evidence="7 8">CBS 136260</strain>
    </source>
</reference>
<evidence type="ECO:0000313" key="7">
    <source>
        <dbReference type="EMBL" id="OAX81400.1"/>
    </source>
</evidence>
<dbReference type="Gene3D" id="1.20.1250.20">
    <property type="entry name" value="MFS general substrate transporter like domains"/>
    <property type="match status" value="1"/>
</dbReference>
<protein>
    <recommendedName>
        <fullName evidence="9">Major facilitator superfamily (MFS) profile domain-containing protein</fullName>
    </recommendedName>
</protein>
<evidence type="ECO:0000256" key="1">
    <source>
        <dbReference type="ARBA" id="ARBA00004141"/>
    </source>
</evidence>
<feature type="region of interest" description="Disordered" evidence="5">
    <location>
        <begin position="498"/>
        <end position="527"/>
    </location>
</feature>
<evidence type="ECO:0000256" key="5">
    <source>
        <dbReference type="SAM" id="MobiDB-lite"/>
    </source>
</evidence>
<evidence type="ECO:0000313" key="8">
    <source>
        <dbReference type="Proteomes" id="UP000091918"/>
    </source>
</evidence>
<dbReference type="EMBL" id="LGUA01000482">
    <property type="protein sequence ID" value="OAX81400.1"/>
    <property type="molecule type" value="Genomic_DNA"/>
</dbReference>
<feature type="transmembrane region" description="Helical" evidence="6">
    <location>
        <begin position="234"/>
        <end position="252"/>
    </location>
</feature>
<feature type="transmembrane region" description="Helical" evidence="6">
    <location>
        <begin position="352"/>
        <end position="377"/>
    </location>
</feature>
<organism evidence="7 8">
    <name type="scientific">Emergomyces africanus</name>
    <dbReference type="NCBI Taxonomy" id="1955775"/>
    <lineage>
        <taxon>Eukaryota</taxon>
        <taxon>Fungi</taxon>
        <taxon>Dikarya</taxon>
        <taxon>Ascomycota</taxon>
        <taxon>Pezizomycotina</taxon>
        <taxon>Eurotiomycetes</taxon>
        <taxon>Eurotiomycetidae</taxon>
        <taxon>Onygenales</taxon>
        <taxon>Ajellomycetaceae</taxon>
        <taxon>Emergomyces</taxon>
    </lineage>
</organism>
<name>A0A1B7NXA0_9EURO</name>
<sequence>MTTDSDTTPYEETDALLGAESHQPTLSLKRFREKPIVIVFLCVLVVFCVDFGSYLALAPQTRIYEDIACRNYYEKHDPDGYRLLDDIPEAACKISPVQGEVAFVQGLQISFEALPSILLSVPYGRLADNVRYGRKFALTLAVVGILLGQIWVVLVCWFSQVMPLRTVWLGSVAFYLGGGAGLATAMVTTMITDVVEARVRSTAFFQVALSIVLAQFVAPLLSSSMMLKGSPWDPLFLGTICATLALPLLSILPETVRFRELKKIQSSTLQDEDIGDDSVEAPSITNPDCTSKLNLSHRLRLLRTATDSIIPNRTTALILCILFITSLCSQHMSVLLLYVSSRYSLPLSKANFALTIFAGVNIFLLLIFLPTVSRYLIVNRHYSSTTRDLILSSPFPDHPHHDSRLVIYTLGSGLGALSLSLVATYVEPKHMARLYSVVSVVSKLGVFIGSPLLAALFSLGLKLGNVWVGLPYFGMAFLYGITFVAVWYIRLPGRVEHSDNENGQSDYEEPDVETTPSSSSILRYTDN</sequence>
<feature type="transmembrane region" description="Helical" evidence="6">
    <location>
        <begin position="172"/>
        <end position="191"/>
    </location>
</feature>
<dbReference type="OrthoDB" id="194139at2759"/>
<dbReference type="CDD" id="cd06174">
    <property type="entry name" value="MFS"/>
    <property type="match status" value="1"/>
</dbReference>
<feature type="transmembrane region" description="Helical" evidence="6">
    <location>
        <begin position="432"/>
        <end position="457"/>
    </location>
</feature>
<feature type="transmembrane region" description="Helical" evidence="6">
    <location>
        <begin position="203"/>
        <end position="222"/>
    </location>
</feature>
<dbReference type="AlphaFoldDB" id="A0A1B7NXA0"/>
<dbReference type="SUPFAM" id="SSF103473">
    <property type="entry name" value="MFS general substrate transporter"/>
    <property type="match status" value="1"/>
</dbReference>
<dbReference type="Pfam" id="PF07690">
    <property type="entry name" value="MFS_1"/>
    <property type="match status" value="1"/>
</dbReference>
<dbReference type="InterPro" id="IPR011701">
    <property type="entry name" value="MFS"/>
</dbReference>
<dbReference type="PANTHER" id="PTHR23507:SF1">
    <property type="entry name" value="FI18259P1-RELATED"/>
    <property type="match status" value="1"/>
</dbReference>
<dbReference type="Proteomes" id="UP000091918">
    <property type="component" value="Unassembled WGS sequence"/>
</dbReference>
<keyword evidence="2 6" id="KW-0812">Transmembrane</keyword>
<comment type="subcellular location">
    <subcellularLocation>
        <location evidence="1">Membrane</location>
        <topology evidence="1">Multi-pass membrane protein</topology>
    </subcellularLocation>
</comment>
<evidence type="ECO:0008006" key="9">
    <source>
        <dbReference type="Google" id="ProtNLM"/>
    </source>
</evidence>
<dbReference type="InterPro" id="IPR036259">
    <property type="entry name" value="MFS_trans_sf"/>
</dbReference>
<feature type="compositionally biased region" description="Polar residues" evidence="5">
    <location>
        <begin position="514"/>
        <end position="527"/>
    </location>
</feature>
<evidence type="ECO:0000256" key="6">
    <source>
        <dbReference type="SAM" id="Phobius"/>
    </source>
</evidence>
<dbReference type="STRING" id="1658172.A0A1B7NXA0"/>
<proteinExistence type="predicted"/>
<keyword evidence="4 6" id="KW-0472">Membrane</keyword>
<keyword evidence="8" id="KW-1185">Reference proteome</keyword>
<keyword evidence="3 6" id="KW-1133">Transmembrane helix</keyword>